<evidence type="ECO:0000256" key="2">
    <source>
        <dbReference type="SAM" id="MobiDB-lite"/>
    </source>
</evidence>
<comment type="caution">
    <text evidence="3">The sequence shown here is derived from an EMBL/GenBank/DDBJ whole genome shotgun (WGS) entry which is preliminary data.</text>
</comment>
<evidence type="ECO:0000313" key="4">
    <source>
        <dbReference type="Proteomes" id="UP001431209"/>
    </source>
</evidence>
<dbReference type="Proteomes" id="UP001431209">
    <property type="component" value="Unassembled WGS sequence"/>
</dbReference>
<accession>A0AAW2YL07</accession>
<reference evidence="3 4" key="1">
    <citation type="submission" date="2024-03" db="EMBL/GenBank/DDBJ databases">
        <title>The Acrasis kona genome and developmental transcriptomes reveal deep origins of eukaryotic multicellular pathways.</title>
        <authorList>
            <person name="Sheikh S."/>
            <person name="Fu C.-J."/>
            <person name="Brown M.W."/>
            <person name="Baldauf S.L."/>
        </authorList>
    </citation>
    <scope>NUCLEOTIDE SEQUENCE [LARGE SCALE GENOMIC DNA]</scope>
    <source>
        <strain evidence="3 4">ATCC MYA-3509</strain>
    </source>
</reference>
<sequence length="257" mass="29716">MQQDGSGVDHSDTLLQQLQEQMNQQPSNIHPNDQIQTLRQQLLLQQLQQTTSSNNNGGRMLPSDLLSKLLVQLQTQHTQIDQMKSIIEQMRTIIENQQKVIQKYQEQYSESENYLPAFKEVTVEDLMGPSPQPQNDVVHQNITNQQNNFRTELPKVDVNSYQQLNSELQKTNFLKRKRREEDQYSLPANNVDGMTPPINQQTTFIDNSNDQTENISDDESSSEALCPPTNKTLVYRGLPNRKNMKKTDFKVSKWTLK</sequence>
<evidence type="ECO:0000256" key="1">
    <source>
        <dbReference type="SAM" id="Coils"/>
    </source>
</evidence>
<proteinExistence type="predicted"/>
<feature type="coiled-coil region" evidence="1">
    <location>
        <begin position="87"/>
        <end position="114"/>
    </location>
</feature>
<dbReference type="AlphaFoldDB" id="A0AAW2YL07"/>
<organism evidence="3 4">
    <name type="scientific">Acrasis kona</name>
    <dbReference type="NCBI Taxonomy" id="1008807"/>
    <lineage>
        <taxon>Eukaryota</taxon>
        <taxon>Discoba</taxon>
        <taxon>Heterolobosea</taxon>
        <taxon>Tetramitia</taxon>
        <taxon>Eutetramitia</taxon>
        <taxon>Acrasidae</taxon>
        <taxon>Acrasis</taxon>
    </lineage>
</organism>
<feature type="region of interest" description="Disordered" evidence="2">
    <location>
        <begin position="186"/>
        <end position="229"/>
    </location>
</feature>
<name>A0AAW2YL07_9EUKA</name>
<keyword evidence="4" id="KW-1185">Reference proteome</keyword>
<keyword evidence="1" id="KW-0175">Coiled coil</keyword>
<gene>
    <name evidence="3" type="ORF">AKO1_005386</name>
</gene>
<feature type="compositionally biased region" description="Polar residues" evidence="2">
    <location>
        <begin position="197"/>
        <end position="214"/>
    </location>
</feature>
<protein>
    <submittedName>
        <fullName evidence="3">Aatf</fullName>
    </submittedName>
</protein>
<evidence type="ECO:0000313" key="3">
    <source>
        <dbReference type="EMBL" id="KAL0477314.1"/>
    </source>
</evidence>
<dbReference type="EMBL" id="JAOPGA020000165">
    <property type="protein sequence ID" value="KAL0477314.1"/>
    <property type="molecule type" value="Genomic_DNA"/>
</dbReference>